<protein>
    <recommendedName>
        <fullName evidence="2">DUF7144 domain-containing protein</fullName>
    </recommendedName>
</protein>
<proteinExistence type="predicted"/>
<keyword evidence="1" id="KW-0472">Membrane</keyword>
<dbReference type="OrthoDB" id="4482242at2"/>
<feature type="domain" description="DUF7144" evidence="2">
    <location>
        <begin position="17"/>
        <end position="129"/>
    </location>
</feature>
<feature type="transmembrane region" description="Helical" evidence="1">
    <location>
        <begin position="17"/>
        <end position="41"/>
    </location>
</feature>
<dbReference type="InterPro" id="IPR055568">
    <property type="entry name" value="DUF7144"/>
</dbReference>
<evidence type="ECO:0000256" key="1">
    <source>
        <dbReference type="SAM" id="Phobius"/>
    </source>
</evidence>
<name>A0A3D9SPJ0_9ACTN</name>
<evidence type="ECO:0000313" key="4">
    <source>
        <dbReference type="Proteomes" id="UP000256661"/>
    </source>
</evidence>
<dbReference type="Proteomes" id="UP000256661">
    <property type="component" value="Unassembled WGS sequence"/>
</dbReference>
<comment type="caution">
    <text evidence="3">The sequence shown here is derived from an EMBL/GenBank/DDBJ whole genome shotgun (WGS) entry which is preliminary data.</text>
</comment>
<keyword evidence="1" id="KW-0812">Transmembrane</keyword>
<dbReference type="EMBL" id="QTTT01000001">
    <property type="protein sequence ID" value="REE97828.1"/>
    <property type="molecule type" value="Genomic_DNA"/>
</dbReference>
<evidence type="ECO:0000313" key="3">
    <source>
        <dbReference type="EMBL" id="REE97828.1"/>
    </source>
</evidence>
<sequence>MTTTPSTRTRRPTTSGWLTFAAVIIGVTGLFNAINGLVGIFDDDYYLVGETDVLVFNFTTWGWIWLLVGFVQIAVAAGISTGQTWARTAGIVLAILAAVGHLAFLAAFPWWSILTIGLSVLTIYALTVPPSGASAA</sequence>
<gene>
    <name evidence="3" type="ORF">DFJ69_3303</name>
</gene>
<keyword evidence="1" id="KW-1133">Transmembrane helix</keyword>
<organism evidence="3 4">
    <name type="scientific">Thermomonospora umbrina</name>
    <dbReference type="NCBI Taxonomy" id="111806"/>
    <lineage>
        <taxon>Bacteria</taxon>
        <taxon>Bacillati</taxon>
        <taxon>Actinomycetota</taxon>
        <taxon>Actinomycetes</taxon>
        <taxon>Streptosporangiales</taxon>
        <taxon>Thermomonosporaceae</taxon>
        <taxon>Thermomonospora</taxon>
    </lineage>
</organism>
<feature type="transmembrane region" description="Helical" evidence="1">
    <location>
        <begin position="61"/>
        <end position="79"/>
    </location>
</feature>
<dbReference type="AlphaFoldDB" id="A0A3D9SPJ0"/>
<keyword evidence="4" id="KW-1185">Reference proteome</keyword>
<evidence type="ECO:0000259" key="2">
    <source>
        <dbReference type="Pfam" id="PF23636"/>
    </source>
</evidence>
<dbReference type="RefSeq" id="WP_116023307.1">
    <property type="nucleotide sequence ID" value="NZ_QTTT01000001.1"/>
</dbReference>
<reference evidence="3 4" key="1">
    <citation type="submission" date="2018-08" db="EMBL/GenBank/DDBJ databases">
        <title>Sequencing the genomes of 1000 actinobacteria strains.</title>
        <authorList>
            <person name="Klenk H.-P."/>
        </authorList>
    </citation>
    <scope>NUCLEOTIDE SEQUENCE [LARGE SCALE GENOMIC DNA]</scope>
    <source>
        <strain evidence="3 4">DSM 43927</strain>
    </source>
</reference>
<accession>A0A3D9SPJ0</accession>
<feature type="transmembrane region" description="Helical" evidence="1">
    <location>
        <begin position="91"/>
        <end position="111"/>
    </location>
</feature>
<dbReference type="Pfam" id="PF23636">
    <property type="entry name" value="DUF7144"/>
    <property type="match status" value="1"/>
</dbReference>